<dbReference type="EMBL" id="FNKK01000002">
    <property type="protein sequence ID" value="SDQ42287.1"/>
    <property type="molecule type" value="Genomic_DNA"/>
</dbReference>
<protein>
    <submittedName>
        <fullName evidence="1">Uncharacterized protein</fullName>
    </submittedName>
</protein>
<dbReference type="RefSeq" id="WP_093257573.1">
    <property type="nucleotide sequence ID" value="NZ_FNKK01000002.1"/>
</dbReference>
<name>A0A1H1ARG6_9ACTN</name>
<dbReference type="InterPro" id="IPR046155">
    <property type="entry name" value="DUF6157"/>
</dbReference>
<dbReference type="OrthoDB" id="2361182at2"/>
<dbReference type="STRING" id="35622.SAMN04489764_0622"/>
<evidence type="ECO:0000313" key="2">
    <source>
        <dbReference type="Proteomes" id="UP000217103"/>
    </source>
</evidence>
<reference evidence="1 2" key="1">
    <citation type="submission" date="2016-10" db="EMBL/GenBank/DDBJ databases">
        <authorList>
            <person name="de Groot N.N."/>
        </authorList>
    </citation>
    <scope>NUCLEOTIDE SEQUENCE [LARGE SCALE GENOMIC DNA]</scope>
    <source>
        <strain evidence="1 2">DSM 43794</strain>
    </source>
</reference>
<proteinExistence type="predicted"/>
<keyword evidence="2" id="KW-1185">Reference proteome</keyword>
<dbReference type="AlphaFoldDB" id="A0A1H1ARG6"/>
<organism evidence="1 2">
    <name type="scientific">Thermostaphylospora chromogena</name>
    <dbReference type="NCBI Taxonomy" id="35622"/>
    <lineage>
        <taxon>Bacteria</taxon>
        <taxon>Bacillati</taxon>
        <taxon>Actinomycetota</taxon>
        <taxon>Actinomycetes</taxon>
        <taxon>Streptosporangiales</taxon>
        <taxon>Thermomonosporaceae</taxon>
        <taxon>Thermostaphylospora</taxon>
    </lineage>
</organism>
<accession>A0A1H1ARG6</accession>
<sequence>MSLNYYRTLIAVADDCRATRGTVPAAAGGRKTVAVLQYELIAGAPFRLTQEDVLFESWLARQDAPGELSGEERGRLRREFFARPRACLRSSPLPKTYGWGLLFDEHGRVGLCPMESEEYRRLAAGEDPEVKVLKAFRSRRA</sequence>
<dbReference type="Pfam" id="PF19654">
    <property type="entry name" value="DUF6157"/>
    <property type="match status" value="1"/>
</dbReference>
<gene>
    <name evidence="1" type="ORF">SAMN04489764_0622</name>
</gene>
<dbReference type="Proteomes" id="UP000217103">
    <property type="component" value="Unassembled WGS sequence"/>
</dbReference>
<evidence type="ECO:0000313" key="1">
    <source>
        <dbReference type="EMBL" id="SDQ42287.1"/>
    </source>
</evidence>